<evidence type="ECO:0000313" key="2">
    <source>
        <dbReference type="Ensembl" id="ENSMZEP00005031203.1"/>
    </source>
</evidence>
<accession>A0A3P9D9F7</accession>
<sequence length="166" mass="18778">MQQKLADTERRCAMLAAQSSSQGTPTPAAAETFISRLLDIVADLYQQEQYSDLKVKVVGEQIHAHKFVLAARSDVWSLSNLASTNELDLSDCKPEVAMAMLRWTYTDELELSEDDAFLIDLMKLANRFQLQLLRERQVEELHTEFFDCTVDGSGVTFAKCITMPHM</sequence>
<dbReference type="SUPFAM" id="SSF54695">
    <property type="entry name" value="POZ domain"/>
    <property type="match status" value="1"/>
</dbReference>
<dbReference type="Ensembl" id="ENSMZET00005032210.1">
    <property type="protein sequence ID" value="ENSMZEP00005031203.1"/>
    <property type="gene ID" value="ENSMZEG00005023268.1"/>
</dbReference>
<dbReference type="Pfam" id="PF00651">
    <property type="entry name" value="BTB"/>
    <property type="match status" value="1"/>
</dbReference>
<evidence type="ECO:0000313" key="3">
    <source>
        <dbReference type="Proteomes" id="UP000265160"/>
    </source>
</evidence>
<dbReference type="PROSITE" id="PS50097">
    <property type="entry name" value="BTB"/>
    <property type="match status" value="1"/>
</dbReference>
<dbReference type="AlphaFoldDB" id="A0A3P9D9F7"/>
<dbReference type="SMART" id="SM00225">
    <property type="entry name" value="BTB"/>
    <property type="match status" value="1"/>
</dbReference>
<dbReference type="InterPro" id="IPR000210">
    <property type="entry name" value="BTB/POZ_dom"/>
</dbReference>
<name>A0A3P9D9F7_9CICH</name>
<dbReference type="InterPro" id="IPR049765">
    <property type="entry name" value="ANFY1_BTB_POZ"/>
</dbReference>
<organism evidence="2 3">
    <name type="scientific">Maylandia zebra</name>
    <name type="common">zebra mbuna</name>
    <dbReference type="NCBI Taxonomy" id="106582"/>
    <lineage>
        <taxon>Eukaryota</taxon>
        <taxon>Metazoa</taxon>
        <taxon>Chordata</taxon>
        <taxon>Craniata</taxon>
        <taxon>Vertebrata</taxon>
        <taxon>Euteleostomi</taxon>
        <taxon>Actinopterygii</taxon>
        <taxon>Neopterygii</taxon>
        <taxon>Teleostei</taxon>
        <taxon>Neoteleostei</taxon>
        <taxon>Acanthomorphata</taxon>
        <taxon>Ovalentaria</taxon>
        <taxon>Cichlomorphae</taxon>
        <taxon>Cichliformes</taxon>
        <taxon>Cichlidae</taxon>
        <taxon>African cichlids</taxon>
        <taxon>Pseudocrenilabrinae</taxon>
        <taxon>Haplochromini</taxon>
        <taxon>Maylandia</taxon>
        <taxon>Maylandia zebra complex</taxon>
    </lineage>
</organism>
<dbReference type="Proteomes" id="UP000265160">
    <property type="component" value="LG10"/>
</dbReference>
<dbReference type="Gene3D" id="3.30.710.10">
    <property type="entry name" value="Potassium Channel Kv1.1, Chain A"/>
    <property type="match status" value="1"/>
</dbReference>
<evidence type="ECO:0000259" key="1">
    <source>
        <dbReference type="PROSITE" id="PS50097"/>
    </source>
</evidence>
<dbReference type="CDD" id="cd18303">
    <property type="entry name" value="BTB_POZ_Rank-5"/>
    <property type="match status" value="1"/>
</dbReference>
<dbReference type="GeneTree" id="ENSGT00940000156179"/>
<reference evidence="2" key="2">
    <citation type="submission" date="2025-08" db="UniProtKB">
        <authorList>
            <consortium name="Ensembl"/>
        </authorList>
    </citation>
    <scope>IDENTIFICATION</scope>
</reference>
<protein>
    <recommendedName>
        <fullName evidence="1">BTB domain-containing protein</fullName>
    </recommendedName>
</protein>
<dbReference type="PANTHER" id="PTHR24413">
    <property type="entry name" value="SPECKLE-TYPE POZ PROTEIN"/>
    <property type="match status" value="1"/>
</dbReference>
<proteinExistence type="predicted"/>
<reference evidence="2" key="3">
    <citation type="submission" date="2025-09" db="UniProtKB">
        <authorList>
            <consortium name="Ensembl"/>
        </authorList>
    </citation>
    <scope>IDENTIFICATION</scope>
</reference>
<dbReference type="STRING" id="106582.ENSMZEP00005031203"/>
<dbReference type="InterPro" id="IPR011333">
    <property type="entry name" value="SKP1/BTB/POZ_sf"/>
</dbReference>
<keyword evidence="3" id="KW-1185">Reference proteome</keyword>
<feature type="domain" description="BTB" evidence="1">
    <location>
        <begin position="51"/>
        <end position="113"/>
    </location>
</feature>
<reference evidence="2 3" key="1">
    <citation type="journal article" date="2014" name="Nature">
        <title>The genomic substrate for adaptive radiation in African cichlid fish.</title>
        <authorList>
            <person name="Brawand D."/>
            <person name="Wagner C.E."/>
            <person name="Li Y.I."/>
            <person name="Malinsky M."/>
            <person name="Keller I."/>
            <person name="Fan S."/>
            <person name="Simakov O."/>
            <person name="Ng A.Y."/>
            <person name="Lim Z.W."/>
            <person name="Bezault E."/>
            <person name="Turner-Maier J."/>
            <person name="Johnson J."/>
            <person name="Alcazar R."/>
            <person name="Noh H.J."/>
            <person name="Russell P."/>
            <person name="Aken B."/>
            <person name="Alfoldi J."/>
            <person name="Amemiya C."/>
            <person name="Azzouzi N."/>
            <person name="Baroiller J.F."/>
            <person name="Barloy-Hubler F."/>
            <person name="Berlin A."/>
            <person name="Bloomquist R."/>
            <person name="Carleton K.L."/>
            <person name="Conte M.A."/>
            <person name="D'Cotta H."/>
            <person name="Eshel O."/>
            <person name="Gaffney L."/>
            <person name="Galibert F."/>
            <person name="Gante H.F."/>
            <person name="Gnerre S."/>
            <person name="Greuter L."/>
            <person name="Guyon R."/>
            <person name="Haddad N.S."/>
            <person name="Haerty W."/>
            <person name="Harris R.M."/>
            <person name="Hofmann H.A."/>
            <person name="Hourlier T."/>
            <person name="Hulata G."/>
            <person name="Jaffe D.B."/>
            <person name="Lara M."/>
            <person name="Lee A.P."/>
            <person name="MacCallum I."/>
            <person name="Mwaiko S."/>
            <person name="Nikaido M."/>
            <person name="Nishihara H."/>
            <person name="Ozouf-Costaz C."/>
            <person name="Penman D.J."/>
            <person name="Przybylski D."/>
            <person name="Rakotomanga M."/>
            <person name="Renn S.C.P."/>
            <person name="Ribeiro F.J."/>
            <person name="Ron M."/>
            <person name="Salzburger W."/>
            <person name="Sanchez-Pulido L."/>
            <person name="Santos M.E."/>
            <person name="Searle S."/>
            <person name="Sharpe T."/>
            <person name="Swofford R."/>
            <person name="Tan F.J."/>
            <person name="Williams L."/>
            <person name="Young S."/>
            <person name="Yin S."/>
            <person name="Okada N."/>
            <person name="Kocher T.D."/>
            <person name="Miska E.A."/>
            <person name="Lander E.S."/>
            <person name="Venkatesh B."/>
            <person name="Fernald R.D."/>
            <person name="Meyer A."/>
            <person name="Ponting C.P."/>
            <person name="Streelman J.T."/>
            <person name="Lindblad-Toh K."/>
            <person name="Seehausen O."/>
            <person name="Di Palma F."/>
        </authorList>
    </citation>
    <scope>NUCLEOTIDE SEQUENCE</scope>
</reference>